<sequence>MTLHKIIIDKKLKPVQTTFEPIQSNETVENSWRYFALNNFFDEDRYGFNDTTSMYTIFNGCYTNPSSNAILDMFL</sequence>
<evidence type="ECO:0000313" key="1">
    <source>
        <dbReference type="EMBL" id="CAF1472974.1"/>
    </source>
</evidence>
<evidence type="ECO:0000313" key="2">
    <source>
        <dbReference type="Proteomes" id="UP000663852"/>
    </source>
</evidence>
<dbReference type="Proteomes" id="UP000663852">
    <property type="component" value="Unassembled WGS sequence"/>
</dbReference>
<accession>A0A815R7G4</accession>
<dbReference type="EMBL" id="CAJNOJ010000513">
    <property type="protein sequence ID" value="CAF1472974.1"/>
    <property type="molecule type" value="Genomic_DNA"/>
</dbReference>
<organism evidence="1 2">
    <name type="scientific">Adineta ricciae</name>
    <name type="common">Rotifer</name>
    <dbReference type="NCBI Taxonomy" id="249248"/>
    <lineage>
        <taxon>Eukaryota</taxon>
        <taxon>Metazoa</taxon>
        <taxon>Spiralia</taxon>
        <taxon>Gnathifera</taxon>
        <taxon>Rotifera</taxon>
        <taxon>Eurotatoria</taxon>
        <taxon>Bdelloidea</taxon>
        <taxon>Adinetida</taxon>
        <taxon>Adinetidae</taxon>
        <taxon>Adineta</taxon>
    </lineage>
</organism>
<reference evidence="1" key="1">
    <citation type="submission" date="2021-02" db="EMBL/GenBank/DDBJ databases">
        <authorList>
            <person name="Nowell W R."/>
        </authorList>
    </citation>
    <scope>NUCLEOTIDE SEQUENCE</scope>
</reference>
<comment type="caution">
    <text evidence="1">The sequence shown here is derived from an EMBL/GenBank/DDBJ whole genome shotgun (WGS) entry which is preliminary data.</text>
</comment>
<dbReference type="AlphaFoldDB" id="A0A815R7G4"/>
<gene>
    <name evidence="1" type="ORF">EDS130_LOCUS40917</name>
</gene>
<name>A0A815R7G4_ADIRI</name>
<proteinExistence type="predicted"/>
<protein>
    <submittedName>
        <fullName evidence="1">Uncharacterized protein</fullName>
    </submittedName>
</protein>